<dbReference type="Proteomes" id="UP001501447">
    <property type="component" value="Unassembled WGS sequence"/>
</dbReference>
<sequence length="284" mass="30606">MWDPRQYLRHAGHRLRPLLDLLAHVPDDLPRPGPQAAPSTGAAAGPRIADLGCGPGGPSAPLAARWPDAHITGYDNSAAMLTEARTHTREGGPGNKGRLDFAHADLANWQPAARDGFGLLFSNAALQWVPGHTAAFPGWIDALPSGGVLAFQVPGNFTSPSHALLAELCDSPRWRDRVRPPHRTGAILDPAGYAEALRPLGPHGCDVDAWETTYLHLLTGPDPVLDWTKGTTLRPVLARLEDAPEARDAFLAEYAELLRDAYPPGDDGMTAFPFRRVFVVATKR</sequence>
<evidence type="ECO:0000256" key="1">
    <source>
        <dbReference type="ARBA" id="ARBA00022490"/>
    </source>
</evidence>
<evidence type="ECO:0000256" key="5">
    <source>
        <dbReference type="HAMAP-Rule" id="MF_00560"/>
    </source>
</evidence>
<dbReference type="PANTHER" id="PTHR43861:SF1">
    <property type="entry name" value="TRANS-ACONITATE 2-METHYLTRANSFERASE"/>
    <property type="match status" value="1"/>
</dbReference>
<protein>
    <recommendedName>
        <fullName evidence="5">Trans-aconitate 2-methyltransferase</fullName>
        <ecNumber evidence="5">2.1.1.144</ecNumber>
    </recommendedName>
</protein>
<evidence type="ECO:0000313" key="9">
    <source>
        <dbReference type="Proteomes" id="UP001501447"/>
    </source>
</evidence>
<keyword evidence="1 5" id="KW-0963">Cytoplasm</keyword>
<reference evidence="8 9" key="1">
    <citation type="journal article" date="2019" name="Int. J. Syst. Evol. Microbiol.">
        <title>The Global Catalogue of Microorganisms (GCM) 10K type strain sequencing project: providing services to taxonomists for standard genome sequencing and annotation.</title>
        <authorList>
            <consortium name="The Broad Institute Genomics Platform"/>
            <consortium name="The Broad Institute Genome Sequencing Center for Infectious Disease"/>
            <person name="Wu L."/>
            <person name="Ma J."/>
        </authorList>
    </citation>
    <scope>NUCLEOTIDE SEQUENCE [LARGE SCALE GENOMIC DNA]</scope>
    <source>
        <strain evidence="8 9">JCM 16373</strain>
    </source>
</reference>
<evidence type="ECO:0000256" key="3">
    <source>
        <dbReference type="ARBA" id="ARBA00022679"/>
    </source>
</evidence>
<dbReference type="CDD" id="cd02440">
    <property type="entry name" value="AdoMet_MTases"/>
    <property type="match status" value="1"/>
</dbReference>
<dbReference type="EC" id="2.1.1.144" evidence="5"/>
<evidence type="ECO:0000256" key="6">
    <source>
        <dbReference type="SAM" id="MobiDB-lite"/>
    </source>
</evidence>
<dbReference type="Gene3D" id="3.40.50.150">
    <property type="entry name" value="Vaccinia Virus protein VP39"/>
    <property type="match status" value="1"/>
</dbReference>
<dbReference type="InterPro" id="IPR029063">
    <property type="entry name" value="SAM-dependent_MTases_sf"/>
</dbReference>
<comment type="similarity">
    <text evidence="5">Belongs to the methyltransferase superfamily. Tam family.</text>
</comment>
<keyword evidence="2 5" id="KW-0489">Methyltransferase</keyword>
<keyword evidence="3 5" id="KW-0808">Transferase</keyword>
<organism evidence="8 9">
    <name type="scientific">Streptomyces axinellae</name>
    <dbReference type="NCBI Taxonomy" id="552788"/>
    <lineage>
        <taxon>Bacteria</taxon>
        <taxon>Bacillati</taxon>
        <taxon>Actinomycetota</taxon>
        <taxon>Actinomycetes</taxon>
        <taxon>Kitasatosporales</taxon>
        <taxon>Streptomycetaceae</taxon>
        <taxon>Streptomyces</taxon>
    </lineage>
</organism>
<feature type="region of interest" description="Disordered" evidence="6">
    <location>
        <begin position="26"/>
        <end position="56"/>
    </location>
</feature>
<evidence type="ECO:0000313" key="8">
    <source>
        <dbReference type="EMBL" id="GAA2619585.1"/>
    </source>
</evidence>
<dbReference type="Gene3D" id="1.10.150.290">
    <property type="entry name" value="S-adenosyl-L-methionine-dependent methyltransferases"/>
    <property type="match status" value="1"/>
</dbReference>
<dbReference type="InterPro" id="IPR023149">
    <property type="entry name" value="Trans_acon_MeTrfase_C"/>
</dbReference>
<proteinExistence type="inferred from homology"/>
<dbReference type="InterPro" id="IPR023506">
    <property type="entry name" value="Trans-aconitate_MeTrfase"/>
</dbReference>
<evidence type="ECO:0000256" key="4">
    <source>
        <dbReference type="ARBA" id="ARBA00022691"/>
    </source>
</evidence>
<comment type="catalytic activity">
    <reaction evidence="5">
        <text>trans-aconitate + S-adenosyl-L-methionine = (E)-3-(methoxycarbonyl)pent-2-enedioate + S-adenosyl-L-homocysteine</text>
        <dbReference type="Rhea" id="RHEA:14969"/>
        <dbReference type="ChEBI" id="CHEBI:15708"/>
        <dbReference type="ChEBI" id="CHEBI:57470"/>
        <dbReference type="ChEBI" id="CHEBI:57856"/>
        <dbReference type="ChEBI" id="CHEBI:59789"/>
        <dbReference type="EC" id="2.1.1.144"/>
    </reaction>
</comment>
<evidence type="ECO:0000256" key="2">
    <source>
        <dbReference type="ARBA" id="ARBA00022603"/>
    </source>
</evidence>
<dbReference type="RefSeq" id="WP_344567303.1">
    <property type="nucleotide sequence ID" value="NZ_BAAARJ010000011.1"/>
</dbReference>
<evidence type="ECO:0000259" key="7">
    <source>
        <dbReference type="Pfam" id="PF13649"/>
    </source>
</evidence>
<name>A0ABN3Q7P3_9ACTN</name>
<keyword evidence="4 5" id="KW-0949">S-adenosyl-L-methionine</keyword>
<dbReference type="SUPFAM" id="SSF53335">
    <property type="entry name" value="S-adenosyl-L-methionine-dependent methyltransferases"/>
    <property type="match status" value="1"/>
</dbReference>
<dbReference type="EMBL" id="BAAARJ010000011">
    <property type="protein sequence ID" value="GAA2619585.1"/>
    <property type="molecule type" value="Genomic_DNA"/>
</dbReference>
<dbReference type="HAMAP" id="MF_00560">
    <property type="entry name" value="Tran_acon_Me_trans"/>
    <property type="match status" value="1"/>
</dbReference>
<feature type="domain" description="Methyltransferase" evidence="7">
    <location>
        <begin position="48"/>
        <end position="147"/>
    </location>
</feature>
<comment type="function">
    <text evidence="5">Catalyzes the S-adenosylmethionine monomethyl esterification of trans-aconitate.</text>
</comment>
<dbReference type="PANTHER" id="PTHR43861">
    <property type="entry name" value="TRANS-ACONITATE 2-METHYLTRANSFERASE-RELATED"/>
    <property type="match status" value="1"/>
</dbReference>
<comment type="caution">
    <text evidence="8">The sequence shown here is derived from an EMBL/GenBank/DDBJ whole genome shotgun (WGS) entry which is preliminary data.</text>
</comment>
<comment type="subcellular location">
    <subcellularLocation>
        <location evidence="5">Cytoplasm</location>
    </subcellularLocation>
</comment>
<gene>
    <name evidence="5" type="primary">tam</name>
    <name evidence="8" type="ORF">GCM10009863_36940</name>
</gene>
<dbReference type="Pfam" id="PF13649">
    <property type="entry name" value="Methyltransf_25"/>
    <property type="match status" value="1"/>
</dbReference>
<dbReference type="InterPro" id="IPR041698">
    <property type="entry name" value="Methyltransf_25"/>
</dbReference>
<keyword evidence="9" id="KW-1185">Reference proteome</keyword>
<accession>A0ABN3Q7P3</accession>